<keyword evidence="2" id="KW-0645">Protease</keyword>
<dbReference type="SUPFAM" id="SSF56601">
    <property type="entry name" value="beta-lactamase/transpeptidase-like"/>
    <property type="match status" value="1"/>
</dbReference>
<dbReference type="NCBIfam" id="TIGR02074">
    <property type="entry name" value="PBP_1a_fam"/>
    <property type="match status" value="1"/>
</dbReference>
<dbReference type="Pfam" id="PF00905">
    <property type="entry name" value="Transpeptidase"/>
    <property type="match status" value="1"/>
</dbReference>
<dbReference type="GO" id="GO:0016787">
    <property type="term" value="F:hydrolase activity"/>
    <property type="evidence" value="ECO:0007669"/>
    <property type="project" value="UniProtKB-KW"/>
</dbReference>
<dbReference type="InterPro" id="IPR036116">
    <property type="entry name" value="FN3_sf"/>
</dbReference>
<dbReference type="InterPro" id="IPR036950">
    <property type="entry name" value="PBP_transglycosylase"/>
</dbReference>
<organism evidence="12 13">
    <name type="scientific">Evansella vedderi</name>
    <dbReference type="NCBI Taxonomy" id="38282"/>
    <lineage>
        <taxon>Bacteria</taxon>
        <taxon>Bacillati</taxon>
        <taxon>Bacillota</taxon>
        <taxon>Bacilli</taxon>
        <taxon>Bacillales</taxon>
        <taxon>Bacillaceae</taxon>
        <taxon>Evansella</taxon>
    </lineage>
</organism>
<name>A0ABT9ZWY4_9BACI</name>
<feature type="region of interest" description="Disordered" evidence="9">
    <location>
        <begin position="1"/>
        <end position="23"/>
    </location>
</feature>
<dbReference type="InterPro" id="IPR001264">
    <property type="entry name" value="Glyco_trans_51"/>
</dbReference>
<dbReference type="PANTHER" id="PTHR32282:SF29">
    <property type="entry name" value="PENICILLIN-BINDING PROTEIN 1A"/>
    <property type="match status" value="1"/>
</dbReference>
<proteinExistence type="predicted"/>
<sequence length="866" mass="97838">MTDKYRTREERRRKQNENKKKNKPNRKLLMKRILLTLGITMLIMIIAGGITAYAIIRDAPELDPERLTLAQNPSIYSRDGELITSLEAGENRRLASIDEIPQVLIDAVIAVEDVRFYDHFGIDMRRIGGAVVANITRGFGAEGASTITQQVVKNLFLDPSKNWTRKIQEQYLAIKLEREYSKDQILEMYLNAINFSGNRYGVVWAADYFFSKELSELTIEDAALLAGIPQRPNHFNPYTNPEGAETRRNTVIALMERHGKITPEEAEAARSVSVEDQLNPSETEPFQYQAFIDQVLNEVEAIEGIEMSDIYTSGLKIYTTLDTRLQEHVEYVMQSGEVINFPDEKYQAGITVLDTKTGEVLALGGMRTPAEGVRNWNWAVNPRRQPGSAIKPILDYGPAVDELKWSTYHQILDEPHTYTNSSQQIRNFDRTYRGYVSMREAMRISLNVPAVKAFQAVGIEKVKEFGERLGLNLDTIEEPYAIGGFTRGVSSYQMAGAYAAFGNNGEFIKPHTVTRIEFPDGQVIDLTPEPVIAMNDYTAFMITDIMKTVVQSGTGTNAAVSGVPIAGKTGSTNFTEEERQRYGIENGIKDSWFAGYSTEITAAVWTGYDTPADGWILQDGQQNRIAQHIFREVMTFAHEEREVSDFTRPDSVVRVGIERSTGLLPSDYTPESEIVYEYFVRGTEPSEVSEEFVEAEPVQGLQATYDEENHKILIQWNYPEELRDDFSFRLEVRAGEDGNYSLVDITKDLQYVLTNPDYNTRYFIRVTAISDSNEDLISDPVTVDVRTPEEEEEELIDLPDEIFDDEEDEEEERPGRGRGRGGNDDDDDDGDNEDEDEDDEEDDDAGDNGGESEPEGEDDEDEGENT</sequence>
<evidence type="ECO:0000256" key="4">
    <source>
        <dbReference type="ARBA" id="ARBA00022679"/>
    </source>
</evidence>
<evidence type="ECO:0000313" key="12">
    <source>
        <dbReference type="EMBL" id="MDQ0255252.1"/>
    </source>
</evidence>
<dbReference type="Proteomes" id="UP001230005">
    <property type="component" value="Unassembled WGS sequence"/>
</dbReference>
<dbReference type="EMBL" id="JAUSUG010000009">
    <property type="protein sequence ID" value="MDQ0255252.1"/>
    <property type="molecule type" value="Genomic_DNA"/>
</dbReference>
<feature type="transmembrane region" description="Helical" evidence="10">
    <location>
        <begin position="33"/>
        <end position="56"/>
    </location>
</feature>
<dbReference type="InterPro" id="IPR001460">
    <property type="entry name" value="PCN-bd_Tpept"/>
</dbReference>
<dbReference type="CDD" id="cd00063">
    <property type="entry name" value="FN3"/>
    <property type="match status" value="1"/>
</dbReference>
<dbReference type="Pfam" id="PF00912">
    <property type="entry name" value="Transgly"/>
    <property type="match status" value="1"/>
</dbReference>
<evidence type="ECO:0000256" key="5">
    <source>
        <dbReference type="ARBA" id="ARBA00022801"/>
    </source>
</evidence>
<keyword evidence="10" id="KW-0812">Transmembrane</keyword>
<keyword evidence="1" id="KW-0121">Carboxypeptidase</keyword>
<keyword evidence="3 12" id="KW-0328">Glycosyltransferase</keyword>
<keyword evidence="10" id="KW-0472">Membrane</keyword>
<dbReference type="SUPFAM" id="SSF49265">
    <property type="entry name" value="Fibronectin type III"/>
    <property type="match status" value="1"/>
</dbReference>
<keyword evidence="5 12" id="KW-0378">Hydrolase</keyword>
<feature type="compositionally biased region" description="Acidic residues" evidence="9">
    <location>
        <begin position="824"/>
        <end position="866"/>
    </location>
</feature>
<dbReference type="InterPro" id="IPR013783">
    <property type="entry name" value="Ig-like_fold"/>
</dbReference>
<accession>A0ABT9ZWY4</accession>
<dbReference type="EC" id="2.4.1.-" evidence="12"/>
<keyword evidence="13" id="KW-1185">Reference proteome</keyword>
<dbReference type="RefSeq" id="WP_307326194.1">
    <property type="nucleotide sequence ID" value="NZ_JAUSUG010000009.1"/>
</dbReference>
<dbReference type="Gene3D" id="2.60.40.10">
    <property type="entry name" value="Immunoglobulins"/>
    <property type="match status" value="1"/>
</dbReference>
<evidence type="ECO:0000256" key="10">
    <source>
        <dbReference type="SAM" id="Phobius"/>
    </source>
</evidence>
<dbReference type="PROSITE" id="PS50853">
    <property type="entry name" value="FN3"/>
    <property type="match status" value="1"/>
</dbReference>
<feature type="compositionally biased region" description="Basic and acidic residues" evidence="9">
    <location>
        <begin position="1"/>
        <end position="19"/>
    </location>
</feature>
<evidence type="ECO:0000259" key="11">
    <source>
        <dbReference type="PROSITE" id="PS50853"/>
    </source>
</evidence>
<dbReference type="InterPro" id="IPR050396">
    <property type="entry name" value="Glycosyltr_51/Transpeptidase"/>
</dbReference>
<evidence type="ECO:0000256" key="3">
    <source>
        <dbReference type="ARBA" id="ARBA00022676"/>
    </source>
</evidence>
<evidence type="ECO:0000256" key="8">
    <source>
        <dbReference type="ARBA" id="ARBA00049902"/>
    </source>
</evidence>
<dbReference type="PANTHER" id="PTHR32282">
    <property type="entry name" value="BINDING PROTEIN TRANSPEPTIDASE, PUTATIVE-RELATED"/>
    <property type="match status" value="1"/>
</dbReference>
<comment type="caution">
    <text evidence="12">The sequence shown here is derived from an EMBL/GenBank/DDBJ whole genome shotgun (WGS) entry which is preliminary data.</text>
</comment>
<dbReference type="EC" id="3.4.-.-" evidence="12"/>
<evidence type="ECO:0000256" key="1">
    <source>
        <dbReference type="ARBA" id="ARBA00022645"/>
    </source>
</evidence>
<dbReference type="InterPro" id="IPR023346">
    <property type="entry name" value="Lysozyme-like_dom_sf"/>
</dbReference>
<evidence type="ECO:0000256" key="6">
    <source>
        <dbReference type="ARBA" id="ARBA00023268"/>
    </source>
</evidence>
<dbReference type="Gene3D" id="1.10.3810.10">
    <property type="entry name" value="Biosynthetic peptidoglycan transglycosylase-like"/>
    <property type="match status" value="1"/>
</dbReference>
<dbReference type="InterPro" id="IPR003961">
    <property type="entry name" value="FN3_dom"/>
</dbReference>
<keyword evidence="10" id="KW-1133">Transmembrane helix</keyword>
<evidence type="ECO:0000313" key="13">
    <source>
        <dbReference type="Proteomes" id="UP001230005"/>
    </source>
</evidence>
<feature type="domain" description="Fibronectin type-III" evidence="11">
    <location>
        <begin position="697"/>
        <end position="790"/>
    </location>
</feature>
<feature type="compositionally biased region" description="Acidic residues" evidence="9">
    <location>
        <begin position="789"/>
        <end position="812"/>
    </location>
</feature>
<comment type="catalytic activity">
    <reaction evidence="8">
        <text>[GlcNAc-(1-&gt;4)-Mur2Ac(oyl-L-Ala-gamma-D-Glu-L-Lys-D-Ala-D-Ala)](n)-di-trans,octa-cis-undecaprenyl diphosphate + beta-D-GlcNAc-(1-&gt;4)-Mur2Ac(oyl-L-Ala-gamma-D-Glu-L-Lys-D-Ala-D-Ala)-di-trans,octa-cis-undecaprenyl diphosphate = [GlcNAc-(1-&gt;4)-Mur2Ac(oyl-L-Ala-gamma-D-Glu-L-Lys-D-Ala-D-Ala)](n+1)-di-trans,octa-cis-undecaprenyl diphosphate + di-trans,octa-cis-undecaprenyl diphosphate + H(+)</text>
        <dbReference type="Rhea" id="RHEA:23708"/>
        <dbReference type="Rhea" id="RHEA-COMP:9602"/>
        <dbReference type="Rhea" id="RHEA-COMP:9603"/>
        <dbReference type="ChEBI" id="CHEBI:15378"/>
        <dbReference type="ChEBI" id="CHEBI:58405"/>
        <dbReference type="ChEBI" id="CHEBI:60033"/>
        <dbReference type="ChEBI" id="CHEBI:78435"/>
        <dbReference type="EC" id="2.4.99.28"/>
    </reaction>
</comment>
<dbReference type="SUPFAM" id="SSF53955">
    <property type="entry name" value="Lysozyme-like"/>
    <property type="match status" value="1"/>
</dbReference>
<evidence type="ECO:0000256" key="9">
    <source>
        <dbReference type="SAM" id="MobiDB-lite"/>
    </source>
</evidence>
<keyword evidence="4 12" id="KW-0808">Transferase</keyword>
<feature type="region of interest" description="Disordered" evidence="9">
    <location>
        <begin position="780"/>
        <end position="866"/>
    </location>
</feature>
<reference evidence="12 13" key="1">
    <citation type="submission" date="2023-07" db="EMBL/GenBank/DDBJ databases">
        <title>Genomic Encyclopedia of Type Strains, Phase IV (KMG-IV): sequencing the most valuable type-strain genomes for metagenomic binning, comparative biology and taxonomic classification.</title>
        <authorList>
            <person name="Goeker M."/>
        </authorList>
    </citation>
    <scope>NUCLEOTIDE SEQUENCE [LARGE SCALE GENOMIC DNA]</scope>
    <source>
        <strain evidence="12 13">DSM 9768</strain>
    </source>
</reference>
<protein>
    <submittedName>
        <fullName evidence="12">Penicillin-binding protein 1A</fullName>
        <ecNumber evidence="12">2.4.1.-</ecNumber>
        <ecNumber evidence="12">3.4.-.-</ecNumber>
    </submittedName>
</protein>
<dbReference type="InterPro" id="IPR012338">
    <property type="entry name" value="Beta-lactam/transpept-like"/>
</dbReference>
<gene>
    <name evidence="12" type="ORF">J2S74_002634</name>
</gene>
<dbReference type="Gene3D" id="3.40.710.10">
    <property type="entry name" value="DD-peptidase/beta-lactamase superfamily"/>
    <property type="match status" value="1"/>
</dbReference>
<comment type="catalytic activity">
    <reaction evidence="7">
        <text>Preferential cleavage: (Ac)2-L-Lys-D-Ala-|-D-Ala. Also transpeptidation of peptidyl-alanyl moieties that are N-acyl substituents of D-alanine.</text>
        <dbReference type="EC" id="3.4.16.4"/>
    </reaction>
</comment>
<dbReference type="GO" id="GO:0016757">
    <property type="term" value="F:glycosyltransferase activity"/>
    <property type="evidence" value="ECO:0007669"/>
    <property type="project" value="UniProtKB-KW"/>
</dbReference>
<evidence type="ECO:0000256" key="2">
    <source>
        <dbReference type="ARBA" id="ARBA00022670"/>
    </source>
</evidence>
<keyword evidence="6" id="KW-0511">Multifunctional enzyme</keyword>
<evidence type="ECO:0000256" key="7">
    <source>
        <dbReference type="ARBA" id="ARBA00034000"/>
    </source>
</evidence>